<organism evidence="1 2">
    <name type="scientific">Cordylochernes scorpioides</name>
    <dbReference type="NCBI Taxonomy" id="51811"/>
    <lineage>
        <taxon>Eukaryota</taxon>
        <taxon>Metazoa</taxon>
        <taxon>Ecdysozoa</taxon>
        <taxon>Arthropoda</taxon>
        <taxon>Chelicerata</taxon>
        <taxon>Arachnida</taxon>
        <taxon>Pseudoscorpiones</taxon>
        <taxon>Cheliferoidea</taxon>
        <taxon>Chernetidae</taxon>
        <taxon>Cordylochernes</taxon>
    </lineage>
</organism>
<dbReference type="Proteomes" id="UP001235939">
    <property type="component" value="Chromosome 07"/>
</dbReference>
<protein>
    <submittedName>
        <fullName evidence="1">Uncharacterized protein</fullName>
    </submittedName>
</protein>
<proteinExistence type="predicted"/>
<gene>
    <name evidence="1" type="ORF">LAZ67_7002648</name>
</gene>
<reference evidence="1 2" key="1">
    <citation type="submission" date="2022-01" db="EMBL/GenBank/DDBJ databases">
        <title>A chromosomal length assembly of Cordylochernes scorpioides.</title>
        <authorList>
            <person name="Zeh D."/>
            <person name="Zeh J."/>
        </authorList>
    </citation>
    <scope>NUCLEOTIDE SEQUENCE [LARGE SCALE GENOMIC DNA]</scope>
    <source>
        <strain evidence="1">IN4F17</strain>
        <tissue evidence="1">Whole Body</tissue>
    </source>
</reference>
<dbReference type="EMBL" id="CP092869">
    <property type="protein sequence ID" value="UYV70352.1"/>
    <property type="molecule type" value="Genomic_DNA"/>
</dbReference>
<name>A0ABY6KR87_9ARAC</name>
<accession>A0ABY6KR87</accession>
<sequence length="76" mass="8804">MDDWLGRENLITAPVETKLTNGRRRQDTMRRTKDGMQLLKMEEETLKTCNAQEDKGCSHSRSGCEKLKKSFLLTED</sequence>
<evidence type="ECO:0000313" key="2">
    <source>
        <dbReference type="Proteomes" id="UP001235939"/>
    </source>
</evidence>
<evidence type="ECO:0000313" key="1">
    <source>
        <dbReference type="EMBL" id="UYV70352.1"/>
    </source>
</evidence>
<keyword evidence="2" id="KW-1185">Reference proteome</keyword>